<reference evidence="1 2" key="1">
    <citation type="submission" date="2012-02" db="EMBL/GenBank/DDBJ databases">
        <title>The Genome Sequence of Bacteroides dorei CL02T12C06.</title>
        <authorList>
            <consortium name="The Broad Institute Genome Sequencing Platform"/>
            <person name="Earl A."/>
            <person name="Ward D."/>
            <person name="Feldgarden M."/>
            <person name="Gevers D."/>
            <person name="Zitomersky N.L."/>
            <person name="Coyne M.J."/>
            <person name="Comstock L.E."/>
            <person name="Young S.K."/>
            <person name="Zeng Q."/>
            <person name="Gargeya S."/>
            <person name="Fitzgerald M."/>
            <person name="Haas B."/>
            <person name="Abouelleil A."/>
            <person name="Alvarado L."/>
            <person name="Arachchi H.M."/>
            <person name="Berlin A."/>
            <person name="Chapman S.B."/>
            <person name="Gearin G."/>
            <person name="Goldberg J."/>
            <person name="Griggs A."/>
            <person name="Gujja S."/>
            <person name="Hansen M."/>
            <person name="Heiman D."/>
            <person name="Howarth C."/>
            <person name="Larimer J."/>
            <person name="Lui A."/>
            <person name="MacDonald P.J.P."/>
            <person name="McCowen C."/>
            <person name="Montmayeur A."/>
            <person name="Murphy C."/>
            <person name="Neiman D."/>
            <person name="Pearson M."/>
            <person name="Priest M."/>
            <person name="Roberts A."/>
            <person name="Saif S."/>
            <person name="Shea T."/>
            <person name="Sisk P."/>
            <person name="Stolte C."/>
            <person name="Sykes S."/>
            <person name="Wortman J."/>
            <person name="Nusbaum C."/>
            <person name="Birren B."/>
        </authorList>
    </citation>
    <scope>NUCLEOTIDE SEQUENCE [LARGE SCALE GENOMIC DNA]</scope>
    <source>
        <strain evidence="1 2">CL02T12C06</strain>
    </source>
</reference>
<protein>
    <recommendedName>
        <fullName evidence="3">NUMOD4 domain-containing protein</fullName>
    </recommendedName>
</protein>
<accession>I9R3S8</accession>
<sequence>MRTTDKNKRYPIPGFHYEISMNGELWNTNTGRLIRLGSDGRYLVRKQKRLYRFSVSRLLYSVEHGVSPDSIQGIVIMTEDKKTVLTTRSYYCKNVIIPFRHGSSQRDLVQRYREAIRIAEVMIGFYEEGNMEEMVSVFTIYESKVKDYMYSGGFTNSQDVVKEAWQSIITRVISSISEKKLFTIDPYNYLRWCVRNYFNERKRERMVLVGTPERRKGQMTYDEIMEAL</sequence>
<proteinExistence type="predicted"/>
<dbReference type="RefSeq" id="WP_007847405.1">
    <property type="nucleotide sequence ID" value="NZ_JH724133.1"/>
</dbReference>
<dbReference type="AlphaFoldDB" id="I9R3S8"/>
<evidence type="ECO:0000313" key="2">
    <source>
        <dbReference type="Proteomes" id="UP000005974"/>
    </source>
</evidence>
<keyword evidence="2" id="KW-1185">Reference proteome</keyword>
<name>I9R3S8_9BACT</name>
<dbReference type="HOGENOM" id="CLU_1212834_0_0_10"/>
<dbReference type="EMBL" id="AGXJ01000023">
    <property type="protein sequence ID" value="EIY36603.1"/>
    <property type="molecule type" value="Genomic_DNA"/>
</dbReference>
<evidence type="ECO:0000313" key="1">
    <source>
        <dbReference type="EMBL" id="EIY36603.1"/>
    </source>
</evidence>
<evidence type="ECO:0008006" key="3">
    <source>
        <dbReference type="Google" id="ProtNLM"/>
    </source>
</evidence>
<organism evidence="1 2">
    <name type="scientific">Phocaeicola dorei CL02T12C06</name>
    <dbReference type="NCBI Taxonomy" id="997876"/>
    <lineage>
        <taxon>Bacteria</taxon>
        <taxon>Pseudomonadati</taxon>
        <taxon>Bacteroidota</taxon>
        <taxon>Bacteroidia</taxon>
        <taxon>Bacteroidales</taxon>
        <taxon>Bacteroidaceae</taxon>
        <taxon>Phocaeicola</taxon>
    </lineage>
</organism>
<gene>
    <name evidence="1" type="ORF">HMPREF1064_01350</name>
</gene>
<dbReference type="Proteomes" id="UP000005974">
    <property type="component" value="Unassembled WGS sequence"/>
</dbReference>
<dbReference type="PATRIC" id="fig|997876.3.peg.1396"/>
<comment type="caution">
    <text evidence="1">The sequence shown here is derived from an EMBL/GenBank/DDBJ whole genome shotgun (WGS) entry which is preliminary data.</text>
</comment>